<dbReference type="Proteomes" id="UP000094580">
    <property type="component" value="Unassembled WGS sequence"/>
</dbReference>
<dbReference type="RefSeq" id="WP_069034833.1">
    <property type="nucleotide sequence ID" value="NZ_MDKC01000034.1"/>
</dbReference>
<organism evidence="1 2">
    <name type="scientific">Gottfriedia luciferensis</name>
    <dbReference type="NCBI Taxonomy" id="178774"/>
    <lineage>
        <taxon>Bacteria</taxon>
        <taxon>Bacillati</taxon>
        <taxon>Bacillota</taxon>
        <taxon>Bacilli</taxon>
        <taxon>Bacillales</taxon>
        <taxon>Bacillaceae</taxon>
        <taxon>Gottfriedia</taxon>
    </lineage>
</organism>
<keyword evidence="2" id="KW-1185">Reference proteome</keyword>
<evidence type="ECO:0008006" key="3">
    <source>
        <dbReference type="Google" id="ProtNLM"/>
    </source>
</evidence>
<sequence length="81" mass="9585">MSKTTKLSPDQQKFAINQLQTYFLQERDEELSELSSMLLIDFISQKLGPMFYNKGIEDSQRFMSERVEDLYALLLKEQIED</sequence>
<reference evidence="1 2" key="1">
    <citation type="submission" date="2016-07" db="EMBL/GenBank/DDBJ databases">
        <authorList>
            <person name="Townsley L."/>
            <person name="Shank E.A."/>
        </authorList>
    </citation>
    <scope>NUCLEOTIDE SEQUENCE [LARGE SCALE GENOMIC DNA]</scope>
    <source>
        <strain evidence="1 2">CH01</strain>
    </source>
</reference>
<evidence type="ECO:0000313" key="2">
    <source>
        <dbReference type="Proteomes" id="UP000094580"/>
    </source>
</evidence>
<accession>A0ABX2ZL37</accession>
<gene>
    <name evidence="1" type="ORF">BED47_11070</name>
</gene>
<proteinExistence type="predicted"/>
<protein>
    <recommendedName>
        <fullName evidence="3">DUF2164 domain-containing protein</fullName>
    </recommendedName>
</protein>
<dbReference type="EMBL" id="MDKC01000034">
    <property type="protein sequence ID" value="ODG90413.1"/>
    <property type="molecule type" value="Genomic_DNA"/>
</dbReference>
<evidence type="ECO:0000313" key="1">
    <source>
        <dbReference type="EMBL" id="ODG90413.1"/>
    </source>
</evidence>
<comment type="caution">
    <text evidence="1">The sequence shown here is derived from an EMBL/GenBank/DDBJ whole genome shotgun (WGS) entry which is preliminary data.</text>
</comment>
<dbReference type="Pfam" id="PF09932">
    <property type="entry name" value="DUF2164"/>
    <property type="match status" value="1"/>
</dbReference>
<name>A0ABX2ZL37_9BACI</name>
<dbReference type="InterPro" id="IPR018680">
    <property type="entry name" value="DUF2164"/>
</dbReference>